<protein>
    <submittedName>
        <fullName evidence="1">Lipoprotein</fullName>
    </submittedName>
</protein>
<evidence type="ECO:0000313" key="1">
    <source>
        <dbReference type="EMBL" id="ATB50619.1"/>
    </source>
</evidence>
<sequence>MKPLHTRHLFVLALLAWGGGCAVEDPVARLRISDSGTGSFSTDDAMALEAYEAFLDCERAAQDADSGVGCEDAGTPDVW</sequence>
<keyword evidence="2" id="KW-1185">Reference proteome</keyword>
<organism evidence="1 2">
    <name type="scientific">Corallococcus macrosporus DSM 14697</name>
    <dbReference type="NCBI Taxonomy" id="1189310"/>
    <lineage>
        <taxon>Bacteria</taxon>
        <taxon>Pseudomonadati</taxon>
        <taxon>Myxococcota</taxon>
        <taxon>Myxococcia</taxon>
        <taxon>Myxococcales</taxon>
        <taxon>Cystobacterineae</taxon>
        <taxon>Myxococcaceae</taxon>
        <taxon>Corallococcus</taxon>
    </lineage>
</organism>
<accession>A0A250K3D5</accession>
<gene>
    <name evidence="1" type="ORF">MYMAC_006275</name>
</gene>
<dbReference type="EMBL" id="CP022203">
    <property type="protein sequence ID" value="ATB50619.1"/>
    <property type="molecule type" value="Genomic_DNA"/>
</dbReference>
<dbReference type="PROSITE" id="PS51257">
    <property type="entry name" value="PROKAR_LIPOPROTEIN"/>
    <property type="match status" value="1"/>
</dbReference>
<reference evidence="1 2" key="1">
    <citation type="submission" date="2017-06" db="EMBL/GenBank/DDBJ databases">
        <title>Sequencing and comparative analysis of myxobacterial genomes.</title>
        <authorList>
            <person name="Rupp O."/>
            <person name="Goesmann A."/>
            <person name="Sogaard-Andersen L."/>
        </authorList>
    </citation>
    <scope>NUCLEOTIDE SEQUENCE [LARGE SCALE GENOMIC DNA]</scope>
    <source>
        <strain evidence="1 2">DSM 14697</strain>
    </source>
</reference>
<dbReference type="AlphaFoldDB" id="A0A250K3D5"/>
<name>A0A250K3D5_9BACT</name>
<proteinExistence type="predicted"/>
<dbReference type="Proteomes" id="UP000217343">
    <property type="component" value="Chromosome"/>
</dbReference>
<keyword evidence="1" id="KW-0449">Lipoprotein</keyword>
<evidence type="ECO:0000313" key="2">
    <source>
        <dbReference type="Proteomes" id="UP000217343"/>
    </source>
</evidence>
<dbReference type="RefSeq" id="WP_095960760.1">
    <property type="nucleotide sequence ID" value="NZ_CP022203.1"/>
</dbReference>
<dbReference type="KEGG" id="mmas:MYMAC_006275"/>
<dbReference type="OrthoDB" id="9981202at2"/>